<organism evidence="1 2">
    <name type="scientific">Centaurea solstitialis</name>
    <name type="common">yellow star-thistle</name>
    <dbReference type="NCBI Taxonomy" id="347529"/>
    <lineage>
        <taxon>Eukaryota</taxon>
        <taxon>Viridiplantae</taxon>
        <taxon>Streptophyta</taxon>
        <taxon>Embryophyta</taxon>
        <taxon>Tracheophyta</taxon>
        <taxon>Spermatophyta</taxon>
        <taxon>Magnoliopsida</taxon>
        <taxon>eudicotyledons</taxon>
        <taxon>Gunneridae</taxon>
        <taxon>Pentapetalae</taxon>
        <taxon>asterids</taxon>
        <taxon>campanulids</taxon>
        <taxon>Asterales</taxon>
        <taxon>Asteraceae</taxon>
        <taxon>Carduoideae</taxon>
        <taxon>Cardueae</taxon>
        <taxon>Centaureinae</taxon>
        <taxon>Centaurea</taxon>
    </lineage>
</organism>
<evidence type="ECO:0000313" key="1">
    <source>
        <dbReference type="EMBL" id="KAJ9543304.1"/>
    </source>
</evidence>
<reference evidence="1" key="1">
    <citation type="submission" date="2023-03" db="EMBL/GenBank/DDBJ databases">
        <title>Chromosome-scale reference genome and RAD-based genetic map of yellow starthistle (Centaurea solstitialis) reveal putative structural variation and QTLs associated with invader traits.</title>
        <authorList>
            <person name="Reatini B."/>
            <person name="Cang F.A."/>
            <person name="Jiang Q."/>
            <person name="Mckibben M.T.W."/>
            <person name="Barker M.S."/>
            <person name="Rieseberg L.H."/>
            <person name="Dlugosch K.M."/>
        </authorList>
    </citation>
    <scope>NUCLEOTIDE SEQUENCE</scope>
    <source>
        <strain evidence="1">CAN-66</strain>
        <tissue evidence="1">Leaf</tissue>
    </source>
</reference>
<name>A0AA38WAM3_9ASTR</name>
<sequence length="340" mass="38753">MDDEDEEHEELLLLQLEEERLANKSSKGAHGGSVMGHKFVHRDLIGGHERLYSDYFANPPKYGPRLFRRRFRMNQTLFLRILDAVVAHDNYFVQKRNSAGRLGLSSLQKVTAAFRLLAYGVPADYVDEYVQIGESTAIESLKRFVVAIVEVFGDEYLRSPNNDDLTRLLAVGEKRGFPGMLGSIDCMHWKWKNCPTAWHGMFTGHIHEPTIILEAVASYDLWIWHAFFGLPGSLNDINVLERSFVFSDIVEGRAPPISYKVNGKSYNMGYYLADGIYPSWATLVKTIPAPQGNKQKLFAKEQEGARKDVERAFGVLQARFAIVRGPARFWEKDTLHNYAY</sequence>
<evidence type="ECO:0008006" key="3">
    <source>
        <dbReference type="Google" id="ProtNLM"/>
    </source>
</evidence>
<dbReference type="PANTHER" id="PTHR47150:SF7">
    <property type="entry name" value="NUCLEASE"/>
    <property type="match status" value="1"/>
</dbReference>
<evidence type="ECO:0000313" key="2">
    <source>
        <dbReference type="Proteomes" id="UP001172457"/>
    </source>
</evidence>
<dbReference type="EMBL" id="JARYMX010000006">
    <property type="protein sequence ID" value="KAJ9543304.1"/>
    <property type="molecule type" value="Genomic_DNA"/>
</dbReference>
<comment type="caution">
    <text evidence="1">The sequence shown here is derived from an EMBL/GenBank/DDBJ whole genome shotgun (WGS) entry which is preliminary data.</text>
</comment>
<dbReference type="AlphaFoldDB" id="A0AA38WAM3"/>
<keyword evidence="2" id="KW-1185">Reference proteome</keyword>
<gene>
    <name evidence="1" type="ORF">OSB04_023011</name>
</gene>
<protein>
    <recommendedName>
        <fullName evidence="3">Nuclease HARBI1</fullName>
    </recommendedName>
</protein>
<dbReference type="PANTHER" id="PTHR47150">
    <property type="entry name" value="OS12G0169200 PROTEIN"/>
    <property type="match status" value="1"/>
</dbReference>
<accession>A0AA38WAM3</accession>
<proteinExistence type="predicted"/>
<dbReference type="InterPro" id="IPR006912">
    <property type="entry name" value="Harbinger_derived_prot"/>
</dbReference>
<dbReference type="Proteomes" id="UP001172457">
    <property type="component" value="Chromosome 6"/>
</dbReference>
<dbReference type="Pfam" id="PF04827">
    <property type="entry name" value="Plant_tran"/>
    <property type="match status" value="1"/>
</dbReference>